<keyword evidence="4" id="KW-1185">Reference proteome</keyword>
<dbReference type="AlphaFoldDB" id="A0A9D5BC24"/>
<protein>
    <recommendedName>
        <fullName evidence="2">Methyltransferase type 11 domain-containing protein</fullName>
    </recommendedName>
</protein>
<dbReference type="PANTHER" id="PTHR45036:SF1">
    <property type="entry name" value="METHYLTRANSFERASE LIKE 7A"/>
    <property type="match status" value="1"/>
</dbReference>
<name>A0A9D5BC24_PEA</name>
<gene>
    <name evidence="3" type="ORF">KIW84_023476</name>
</gene>
<dbReference type="PANTHER" id="PTHR45036">
    <property type="entry name" value="METHYLTRANSFERASE LIKE 7B"/>
    <property type="match status" value="1"/>
</dbReference>
<evidence type="ECO:0000313" key="4">
    <source>
        <dbReference type="Proteomes" id="UP001058974"/>
    </source>
</evidence>
<dbReference type="CDD" id="cd02440">
    <property type="entry name" value="AdoMet_MTases"/>
    <property type="match status" value="1"/>
</dbReference>
<comment type="caution">
    <text evidence="3">The sequence shown here is derived from an EMBL/GenBank/DDBJ whole genome shotgun (WGS) entry which is preliminary data.</text>
</comment>
<dbReference type="InterPro" id="IPR013216">
    <property type="entry name" value="Methyltransf_11"/>
</dbReference>
<dbReference type="SUPFAM" id="SSF53335">
    <property type="entry name" value="S-adenosyl-L-methionine-dependent methyltransferases"/>
    <property type="match status" value="1"/>
</dbReference>
<dbReference type="Proteomes" id="UP001058974">
    <property type="component" value="Chromosome 2"/>
</dbReference>
<dbReference type="Gene3D" id="3.40.50.150">
    <property type="entry name" value="Vaccinia Virus protein VP39"/>
    <property type="match status" value="1"/>
</dbReference>
<evidence type="ECO:0000259" key="2">
    <source>
        <dbReference type="Pfam" id="PF08241"/>
    </source>
</evidence>
<dbReference type="OrthoDB" id="416496at2759"/>
<feature type="domain" description="Methyltransferase type 11" evidence="2">
    <location>
        <begin position="160"/>
        <end position="259"/>
    </location>
</feature>
<dbReference type="Gramene" id="Psat2g116760.1">
    <property type="protein sequence ID" value="Psat2g116760.1.cds"/>
    <property type="gene ID" value="Psat2g116760"/>
</dbReference>
<reference evidence="3 4" key="1">
    <citation type="journal article" date="2022" name="Nat. Genet.">
        <title>Improved pea reference genome and pan-genome highlight genomic features and evolutionary characteristics.</title>
        <authorList>
            <person name="Yang T."/>
            <person name="Liu R."/>
            <person name="Luo Y."/>
            <person name="Hu S."/>
            <person name="Wang D."/>
            <person name="Wang C."/>
            <person name="Pandey M.K."/>
            <person name="Ge S."/>
            <person name="Xu Q."/>
            <person name="Li N."/>
            <person name="Li G."/>
            <person name="Huang Y."/>
            <person name="Saxena R.K."/>
            <person name="Ji Y."/>
            <person name="Li M."/>
            <person name="Yan X."/>
            <person name="He Y."/>
            <person name="Liu Y."/>
            <person name="Wang X."/>
            <person name="Xiang C."/>
            <person name="Varshney R.K."/>
            <person name="Ding H."/>
            <person name="Gao S."/>
            <person name="Zong X."/>
        </authorList>
    </citation>
    <scope>NUCLEOTIDE SEQUENCE [LARGE SCALE GENOMIC DNA]</scope>
    <source>
        <strain evidence="3 4">cv. Zhongwan 6</strain>
    </source>
</reference>
<feature type="region of interest" description="Disordered" evidence="1">
    <location>
        <begin position="46"/>
        <end position="71"/>
    </location>
</feature>
<dbReference type="GO" id="GO:0008757">
    <property type="term" value="F:S-adenosylmethionine-dependent methyltransferase activity"/>
    <property type="evidence" value="ECO:0007669"/>
    <property type="project" value="InterPro"/>
</dbReference>
<dbReference type="EMBL" id="JAMSHJ010000002">
    <property type="protein sequence ID" value="KAI5437379.1"/>
    <property type="molecule type" value="Genomic_DNA"/>
</dbReference>
<dbReference type="Gramene" id="Psat02G0347600-T1">
    <property type="protein sequence ID" value="KAI5437379.1"/>
    <property type="gene ID" value="KIW84_023476"/>
</dbReference>
<evidence type="ECO:0000313" key="3">
    <source>
        <dbReference type="EMBL" id="KAI5437379.1"/>
    </source>
</evidence>
<dbReference type="InterPro" id="IPR052356">
    <property type="entry name" value="Thiol_S-MT"/>
</dbReference>
<sequence>MNLINSPILGAKVSLHFFTPKPKAIIKNPHNNSHITMMLKKRVNSDESNKLTTTTTEFDDSLESSTTTTTTTKPCLCGRRHFIEATATTLTAATQSATATNSDSEYTALVNKFHPPKPDWYQKFFAWVLNSFTKSYEAEVARYKSQIFSILKEKKANKILEIGIGTGPNLNYYASDSNVQVVGIDPNPEMEKYARSSATSAGFPLSNFEFIHAVGEVIPLSDASVDAVVGTLVLCSVKDVDLTLKEVMRVLRPGGVYVFVEHVAAKDGTFLRFLQGVLDPLQQTIADGCHLSRETGESIAKAGFSSVELDMAILSNATFVNPHVYGIAKK</sequence>
<evidence type="ECO:0000256" key="1">
    <source>
        <dbReference type="SAM" id="MobiDB-lite"/>
    </source>
</evidence>
<dbReference type="Pfam" id="PF08241">
    <property type="entry name" value="Methyltransf_11"/>
    <property type="match status" value="1"/>
</dbReference>
<accession>A0A9D5BC24</accession>
<dbReference type="InterPro" id="IPR029063">
    <property type="entry name" value="SAM-dependent_MTases_sf"/>
</dbReference>
<organism evidence="3 4">
    <name type="scientific">Pisum sativum</name>
    <name type="common">Garden pea</name>
    <name type="synonym">Lathyrus oleraceus</name>
    <dbReference type="NCBI Taxonomy" id="3888"/>
    <lineage>
        <taxon>Eukaryota</taxon>
        <taxon>Viridiplantae</taxon>
        <taxon>Streptophyta</taxon>
        <taxon>Embryophyta</taxon>
        <taxon>Tracheophyta</taxon>
        <taxon>Spermatophyta</taxon>
        <taxon>Magnoliopsida</taxon>
        <taxon>eudicotyledons</taxon>
        <taxon>Gunneridae</taxon>
        <taxon>Pentapetalae</taxon>
        <taxon>rosids</taxon>
        <taxon>fabids</taxon>
        <taxon>Fabales</taxon>
        <taxon>Fabaceae</taxon>
        <taxon>Papilionoideae</taxon>
        <taxon>50 kb inversion clade</taxon>
        <taxon>NPAAA clade</taxon>
        <taxon>Hologalegina</taxon>
        <taxon>IRL clade</taxon>
        <taxon>Fabeae</taxon>
        <taxon>Lathyrus</taxon>
    </lineage>
</organism>
<proteinExistence type="predicted"/>